<dbReference type="RefSeq" id="WP_189435339.1">
    <property type="nucleotide sequence ID" value="NZ_BMXE01000001.1"/>
</dbReference>
<comment type="caution">
    <text evidence="7">The sequence shown here is derived from an EMBL/GenBank/DDBJ whole genome shotgun (WGS) entry which is preliminary data.</text>
</comment>
<comment type="subcellular location">
    <subcellularLocation>
        <location evidence="1">Cell membrane</location>
        <topology evidence="1">Multi-pass membrane protein</topology>
    </subcellularLocation>
</comment>
<evidence type="ECO:0000256" key="3">
    <source>
        <dbReference type="ARBA" id="ARBA00022692"/>
    </source>
</evidence>
<keyword evidence="2" id="KW-1003">Cell membrane</keyword>
<reference evidence="8" key="1">
    <citation type="journal article" date="2019" name="Int. J. Syst. Evol. Microbiol.">
        <title>The Global Catalogue of Microorganisms (GCM) 10K type strain sequencing project: providing services to taxonomists for standard genome sequencing and annotation.</title>
        <authorList>
            <consortium name="The Broad Institute Genomics Platform"/>
            <consortium name="The Broad Institute Genome Sequencing Center for Infectious Disease"/>
            <person name="Wu L."/>
            <person name="Ma J."/>
        </authorList>
    </citation>
    <scope>NUCLEOTIDE SEQUENCE [LARGE SCALE GENOMIC DNA]</scope>
    <source>
        <strain evidence="8">KCTC 12861</strain>
    </source>
</reference>
<evidence type="ECO:0000256" key="6">
    <source>
        <dbReference type="SAM" id="Phobius"/>
    </source>
</evidence>
<feature type="transmembrane region" description="Helical" evidence="6">
    <location>
        <begin position="40"/>
        <end position="61"/>
    </location>
</feature>
<keyword evidence="8" id="KW-1185">Reference proteome</keyword>
<dbReference type="PANTHER" id="PTHR30086">
    <property type="entry name" value="ARGININE EXPORTER PROTEIN ARGO"/>
    <property type="match status" value="1"/>
</dbReference>
<feature type="transmembrane region" description="Helical" evidence="6">
    <location>
        <begin position="6"/>
        <end position="28"/>
    </location>
</feature>
<feature type="transmembrane region" description="Helical" evidence="6">
    <location>
        <begin position="191"/>
        <end position="209"/>
    </location>
</feature>
<keyword evidence="3 6" id="KW-0812">Transmembrane</keyword>
<sequence>MNTELFITGLIVGLVTSAPIGPVNVLAIRRSVHYGFFPGLTAGLGAVLADGVFATAAAFGVTTIADFVVEYEHYIQTVGGCLLIIFGTVVFNSQPHLKGASNGGTSAWHGMAVSFAMTVTNPGTILGFIAIFGSLGDLAPGEGEYLSALALVIGVLCGALLWWACLSAVVSKLRNRMNDNWLSAINRGAGVILWAFAVVILVIVASEVLL</sequence>
<dbReference type="InterPro" id="IPR001123">
    <property type="entry name" value="LeuE-type"/>
</dbReference>
<dbReference type="Proteomes" id="UP000637980">
    <property type="component" value="Unassembled WGS sequence"/>
</dbReference>
<feature type="transmembrane region" description="Helical" evidence="6">
    <location>
        <begin position="73"/>
        <end position="91"/>
    </location>
</feature>
<evidence type="ECO:0000313" key="7">
    <source>
        <dbReference type="EMBL" id="GHB21440.1"/>
    </source>
</evidence>
<evidence type="ECO:0000313" key="8">
    <source>
        <dbReference type="Proteomes" id="UP000637980"/>
    </source>
</evidence>
<evidence type="ECO:0000256" key="2">
    <source>
        <dbReference type="ARBA" id="ARBA00022475"/>
    </source>
</evidence>
<evidence type="ECO:0000256" key="1">
    <source>
        <dbReference type="ARBA" id="ARBA00004651"/>
    </source>
</evidence>
<name>A0ABQ3E3Q1_9HYPH</name>
<evidence type="ECO:0000256" key="4">
    <source>
        <dbReference type="ARBA" id="ARBA00022989"/>
    </source>
</evidence>
<keyword evidence="4 6" id="KW-1133">Transmembrane helix</keyword>
<feature type="transmembrane region" description="Helical" evidence="6">
    <location>
        <begin position="145"/>
        <end position="170"/>
    </location>
</feature>
<dbReference type="Pfam" id="PF01810">
    <property type="entry name" value="LysE"/>
    <property type="match status" value="1"/>
</dbReference>
<organism evidence="7 8">
    <name type="scientific">Pseudovibrio japonicus</name>
    <dbReference type="NCBI Taxonomy" id="366534"/>
    <lineage>
        <taxon>Bacteria</taxon>
        <taxon>Pseudomonadati</taxon>
        <taxon>Pseudomonadota</taxon>
        <taxon>Alphaproteobacteria</taxon>
        <taxon>Hyphomicrobiales</taxon>
        <taxon>Stappiaceae</taxon>
        <taxon>Pseudovibrio</taxon>
    </lineage>
</organism>
<feature type="transmembrane region" description="Helical" evidence="6">
    <location>
        <begin position="112"/>
        <end position="133"/>
    </location>
</feature>
<keyword evidence="5 6" id="KW-0472">Membrane</keyword>
<protein>
    <submittedName>
        <fullName evidence="7">Lysine transporter LysE</fullName>
    </submittedName>
</protein>
<gene>
    <name evidence="7" type="ORF">GCM10007094_06900</name>
</gene>
<dbReference type="PANTHER" id="PTHR30086:SF20">
    <property type="entry name" value="ARGININE EXPORTER PROTEIN ARGO-RELATED"/>
    <property type="match status" value="1"/>
</dbReference>
<accession>A0ABQ3E3Q1</accession>
<evidence type="ECO:0000256" key="5">
    <source>
        <dbReference type="ARBA" id="ARBA00023136"/>
    </source>
</evidence>
<dbReference type="EMBL" id="BMXE01000001">
    <property type="protein sequence ID" value="GHB21440.1"/>
    <property type="molecule type" value="Genomic_DNA"/>
</dbReference>
<proteinExistence type="predicted"/>